<dbReference type="AlphaFoldDB" id="A0A1I2L6Y7"/>
<proteinExistence type="predicted"/>
<name>A0A1I2L6Y7_9BACI</name>
<evidence type="ECO:0000313" key="1">
    <source>
        <dbReference type="EMBL" id="SFF73217.1"/>
    </source>
</evidence>
<accession>A0A1I2L6Y7</accession>
<organism evidence="1 2">
    <name type="scientific">Halobacillus alkaliphilus</name>
    <dbReference type="NCBI Taxonomy" id="396056"/>
    <lineage>
        <taxon>Bacteria</taxon>
        <taxon>Bacillati</taxon>
        <taxon>Bacillota</taxon>
        <taxon>Bacilli</taxon>
        <taxon>Bacillales</taxon>
        <taxon>Bacillaceae</taxon>
        <taxon>Halobacillus</taxon>
    </lineage>
</organism>
<evidence type="ECO:0000313" key="2">
    <source>
        <dbReference type="Proteomes" id="UP000198897"/>
    </source>
</evidence>
<reference evidence="2" key="1">
    <citation type="submission" date="2016-10" db="EMBL/GenBank/DDBJ databases">
        <authorList>
            <person name="Varghese N."/>
            <person name="Submissions S."/>
        </authorList>
    </citation>
    <scope>NUCLEOTIDE SEQUENCE [LARGE SCALE GENOMIC DNA]</scope>
    <source>
        <strain evidence="2">FP5</strain>
    </source>
</reference>
<protein>
    <submittedName>
        <fullName evidence="1">Uncharacterized protein</fullName>
    </submittedName>
</protein>
<sequence>MLTAIDEPHTSRVKINGIYGQALKKEVGFVGELKMNGVD</sequence>
<dbReference type="Proteomes" id="UP000198897">
    <property type="component" value="Unassembled WGS sequence"/>
</dbReference>
<gene>
    <name evidence="1" type="ORF">SAMN05216353_10754</name>
</gene>
<dbReference type="EMBL" id="FOOG01000007">
    <property type="protein sequence ID" value="SFF73217.1"/>
    <property type="molecule type" value="Genomic_DNA"/>
</dbReference>
<keyword evidence="2" id="KW-1185">Reference proteome</keyword>